<name>A0ACB7TNU1_HYAAI</name>
<reference evidence="1" key="1">
    <citation type="submission" date="2020-05" db="EMBL/GenBank/DDBJ databases">
        <title>Large-scale comparative analyses of tick genomes elucidate their genetic diversity and vector capacities.</title>
        <authorList>
            <person name="Jia N."/>
            <person name="Wang J."/>
            <person name="Shi W."/>
            <person name="Du L."/>
            <person name="Sun Y."/>
            <person name="Zhan W."/>
            <person name="Jiang J."/>
            <person name="Wang Q."/>
            <person name="Zhang B."/>
            <person name="Ji P."/>
            <person name="Sakyi L.B."/>
            <person name="Cui X."/>
            <person name="Yuan T."/>
            <person name="Jiang B."/>
            <person name="Yang W."/>
            <person name="Lam T.T.-Y."/>
            <person name="Chang Q."/>
            <person name="Ding S."/>
            <person name="Wang X."/>
            <person name="Zhu J."/>
            <person name="Ruan X."/>
            <person name="Zhao L."/>
            <person name="Wei J."/>
            <person name="Que T."/>
            <person name="Du C."/>
            <person name="Cheng J."/>
            <person name="Dai P."/>
            <person name="Han X."/>
            <person name="Huang E."/>
            <person name="Gao Y."/>
            <person name="Liu J."/>
            <person name="Shao H."/>
            <person name="Ye R."/>
            <person name="Li L."/>
            <person name="Wei W."/>
            <person name="Wang X."/>
            <person name="Wang C."/>
            <person name="Yang T."/>
            <person name="Huo Q."/>
            <person name="Li W."/>
            <person name="Guo W."/>
            <person name="Chen H."/>
            <person name="Zhou L."/>
            <person name="Ni X."/>
            <person name="Tian J."/>
            <person name="Zhou Y."/>
            <person name="Sheng Y."/>
            <person name="Liu T."/>
            <person name="Pan Y."/>
            <person name="Xia L."/>
            <person name="Li J."/>
            <person name="Zhao F."/>
            <person name="Cao W."/>
        </authorList>
    </citation>
    <scope>NUCLEOTIDE SEQUENCE</scope>
    <source>
        <strain evidence="1">Hyas-2018</strain>
    </source>
</reference>
<proteinExistence type="predicted"/>
<sequence length="312" mass="33378">MPQRRRHKPGAERLSRDARRSRGSGRERHGALGGRQNPSGEARPARALSTLAPPQQHGGRPGDAPGMPRRKQHRPQRMQCDTGQLVYGGKAIERLRRRVAPPRSPAGPSSYDGIVASKSAQVMTPADRFIGPPFWGSEGSFIYHAAAVLGEPVRPARSRKARRLLACRPPGSSSSGLLRYQALASLSGNEIYSLGKILLFMRAGEIGKPQTRDAFLGCLSLMLSHAAGSIGSLLRLPMVSVPPLDRTAAGEYIYILASSTLGASDALMVCTLKSRPNSPFSWQIPAKALDDVISGAHAARPGGCSSSKDRPN</sequence>
<evidence type="ECO:0000313" key="1">
    <source>
        <dbReference type="EMBL" id="KAH6947891.1"/>
    </source>
</evidence>
<organism evidence="1 2">
    <name type="scientific">Hyalomma asiaticum</name>
    <name type="common">Tick</name>
    <dbReference type="NCBI Taxonomy" id="266040"/>
    <lineage>
        <taxon>Eukaryota</taxon>
        <taxon>Metazoa</taxon>
        <taxon>Ecdysozoa</taxon>
        <taxon>Arthropoda</taxon>
        <taxon>Chelicerata</taxon>
        <taxon>Arachnida</taxon>
        <taxon>Acari</taxon>
        <taxon>Parasitiformes</taxon>
        <taxon>Ixodida</taxon>
        <taxon>Ixodoidea</taxon>
        <taxon>Ixodidae</taxon>
        <taxon>Hyalomminae</taxon>
        <taxon>Hyalomma</taxon>
    </lineage>
</organism>
<protein>
    <submittedName>
        <fullName evidence="1">Uncharacterized protein</fullName>
    </submittedName>
</protein>
<comment type="caution">
    <text evidence="1">The sequence shown here is derived from an EMBL/GenBank/DDBJ whole genome shotgun (WGS) entry which is preliminary data.</text>
</comment>
<accession>A0ACB7TNU1</accession>
<keyword evidence="2" id="KW-1185">Reference proteome</keyword>
<dbReference type="Proteomes" id="UP000821845">
    <property type="component" value="Chromosome 1"/>
</dbReference>
<dbReference type="EMBL" id="CM023481">
    <property type="protein sequence ID" value="KAH6947891.1"/>
    <property type="molecule type" value="Genomic_DNA"/>
</dbReference>
<evidence type="ECO:0000313" key="2">
    <source>
        <dbReference type="Proteomes" id="UP000821845"/>
    </source>
</evidence>
<gene>
    <name evidence="1" type="ORF">HPB50_021976</name>
</gene>